<proteinExistence type="predicted"/>
<dbReference type="InterPro" id="IPR011333">
    <property type="entry name" value="SKP1/BTB/POZ_sf"/>
</dbReference>
<gene>
    <name evidence="2" type="ORF">PG999_003000</name>
</gene>
<comment type="caution">
    <text evidence="2">The sequence shown here is derived from an EMBL/GenBank/DDBJ whole genome shotgun (WGS) entry which is preliminary data.</text>
</comment>
<dbReference type="Proteomes" id="UP001392437">
    <property type="component" value="Unassembled WGS sequence"/>
</dbReference>
<evidence type="ECO:0000313" key="3">
    <source>
        <dbReference type="Proteomes" id="UP001392437"/>
    </source>
</evidence>
<organism evidence="2 3">
    <name type="scientific">Apiospora kogelbergensis</name>
    <dbReference type="NCBI Taxonomy" id="1337665"/>
    <lineage>
        <taxon>Eukaryota</taxon>
        <taxon>Fungi</taxon>
        <taxon>Dikarya</taxon>
        <taxon>Ascomycota</taxon>
        <taxon>Pezizomycotina</taxon>
        <taxon>Sordariomycetes</taxon>
        <taxon>Xylariomycetidae</taxon>
        <taxon>Amphisphaeriales</taxon>
        <taxon>Apiosporaceae</taxon>
        <taxon>Apiospora</taxon>
    </lineage>
</organism>
<dbReference type="AlphaFoldDB" id="A0AAW0R9Y7"/>
<reference evidence="2 3" key="1">
    <citation type="submission" date="2023-01" db="EMBL/GenBank/DDBJ databases">
        <title>Analysis of 21 Apiospora genomes using comparative genomics revels a genus with tremendous synthesis potential of carbohydrate active enzymes and secondary metabolites.</title>
        <authorList>
            <person name="Sorensen T."/>
        </authorList>
    </citation>
    <scope>NUCLEOTIDE SEQUENCE [LARGE SCALE GENOMIC DNA]</scope>
    <source>
        <strain evidence="2 3">CBS 117206</strain>
    </source>
</reference>
<accession>A0AAW0R9Y7</accession>
<dbReference type="GO" id="GO:0006511">
    <property type="term" value="P:ubiquitin-dependent protein catabolic process"/>
    <property type="evidence" value="ECO:0007669"/>
    <property type="project" value="InterPro"/>
</dbReference>
<dbReference type="Gene3D" id="3.30.710.10">
    <property type="entry name" value="Potassium Channel Kv1.1, Chain A"/>
    <property type="match status" value="1"/>
</dbReference>
<evidence type="ECO:0000313" key="2">
    <source>
        <dbReference type="EMBL" id="KAK8130620.1"/>
    </source>
</evidence>
<protein>
    <recommendedName>
        <fullName evidence="1">SKP1 component POZ domain-containing protein</fullName>
    </recommendedName>
</protein>
<sequence>MAEVSKYVTLISNDGFEFVVLRDAVLISPVIKSMIDPKSEDPAPVPFSLSSHLG</sequence>
<keyword evidence="3" id="KW-1185">Reference proteome</keyword>
<dbReference type="InterPro" id="IPR016073">
    <property type="entry name" value="Skp1_comp_POZ"/>
</dbReference>
<name>A0AAW0R9Y7_9PEZI</name>
<evidence type="ECO:0000259" key="1">
    <source>
        <dbReference type="Pfam" id="PF03931"/>
    </source>
</evidence>
<dbReference type="SUPFAM" id="SSF54695">
    <property type="entry name" value="POZ domain"/>
    <property type="match status" value="1"/>
</dbReference>
<feature type="domain" description="SKP1 component POZ" evidence="1">
    <location>
        <begin position="7"/>
        <end position="46"/>
    </location>
</feature>
<dbReference type="EMBL" id="JAQQWP010000002">
    <property type="protein sequence ID" value="KAK8130620.1"/>
    <property type="molecule type" value="Genomic_DNA"/>
</dbReference>
<dbReference type="Pfam" id="PF03931">
    <property type="entry name" value="Skp1_POZ"/>
    <property type="match status" value="1"/>
</dbReference>